<reference evidence="2" key="2">
    <citation type="submission" date="2013-10" db="EMBL/GenBank/DDBJ databases">
        <authorList>
            <person name="Aslett M."/>
        </authorList>
    </citation>
    <scope>NUCLEOTIDE SEQUENCE [LARGE SCALE GENOMIC DNA]</scope>
    <source>
        <strain evidence="2">Houghton</strain>
    </source>
</reference>
<feature type="region of interest" description="Disordered" evidence="1">
    <location>
        <begin position="204"/>
        <end position="268"/>
    </location>
</feature>
<dbReference type="AlphaFoldDB" id="U6MGC0"/>
<gene>
    <name evidence="2" type="ORF">ENH_00034210</name>
</gene>
<dbReference type="EMBL" id="HG722695">
    <property type="protein sequence ID" value="CDJ63056.1"/>
    <property type="molecule type" value="Genomic_DNA"/>
</dbReference>
<feature type="region of interest" description="Disordered" evidence="1">
    <location>
        <begin position="1"/>
        <end position="187"/>
    </location>
</feature>
<keyword evidence="3" id="KW-1185">Reference proteome</keyword>
<evidence type="ECO:0000256" key="1">
    <source>
        <dbReference type="SAM" id="MobiDB-lite"/>
    </source>
</evidence>
<accession>U6MGC0</accession>
<dbReference type="Proteomes" id="UP000030754">
    <property type="component" value="Unassembled WGS sequence"/>
</dbReference>
<dbReference type="PANTHER" id="PTHR35321">
    <property type="entry name" value="OS02G0753200 PROTEIN"/>
    <property type="match status" value="1"/>
</dbReference>
<reference evidence="2" key="1">
    <citation type="submission" date="2013-10" db="EMBL/GenBank/DDBJ databases">
        <title>Genomic analysis of the causative agents of coccidiosis in chickens.</title>
        <authorList>
            <person name="Reid A.J."/>
            <person name="Blake D."/>
            <person name="Billington K."/>
            <person name="Browne H."/>
            <person name="Dunn M."/>
            <person name="Hung S."/>
            <person name="Kawahara F."/>
            <person name="Miranda-Saavedra D."/>
            <person name="Mourier T."/>
            <person name="Nagra H."/>
            <person name="Otto T.D."/>
            <person name="Rawlings N."/>
            <person name="Sanchez A."/>
            <person name="Sanders M."/>
            <person name="Subramaniam C."/>
            <person name="Tay Y."/>
            <person name="Dear P."/>
            <person name="Doerig C."/>
            <person name="Gruber A."/>
            <person name="Parkinson J."/>
            <person name="Shirley M."/>
            <person name="Wan K.L."/>
            <person name="Berriman M."/>
            <person name="Tomley F."/>
            <person name="Pain A."/>
        </authorList>
    </citation>
    <scope>NUCLEOTIDE SEQUENCE [LARGE SCALE GENOMIC DNA]</scope>
    <source>
        <strain evidence="2">Houghton</strain>
    </source>
</reference>
<dbReference type="OrthoDB" id="331816at2759"/>
<name>U6MGC0_9EIME</name>
<feature type="compositionally biased region" description="Basic and acidic residues" evidence="1">
    <location>
        <begin position="220"/>
        <end position="242"/>
    </location>
</feature>
<feature type="compositionally biased region" description="Low complexity" evidence="1">
    <location>
        <begin position="168"/>
        <end position="177"/>
    </location>
</feature>
<dbReference type="RefSeq" id="XP_013440418.1">
    <property type="nucleotide sequence ID" value="XM_013584964.1"/>
</dbReference>
<dbReference type="InterPro" id="IPR040306">
    <property type="entry name" value="Os02g0753200-like"/>
</dbReference>
<dbReference type="GeneID" id="25473585"/>
<organism evidence="2 3">
    <name type="scientific">Eimeria necatrix</name>
    <dbReference type="NCBI Taxonomy" id="51315"/>
    <lineage>
        <taxon>Eukaryota</taxon>
        <taxon>Sar</taxon>
        <taxon>Alveolata</taxon>
        <taxon>Apicomplexa</taxon>
        <taxon>Conoidasida</taxon>
        <taxon>Coccidia</taxon>
        <taxon>Eucoccidiorida</taxon>
        <taxon>Eimeriorina</taxon>
        <taxon>Eimeriidae</taxon>
        <taxon>Eimeria</taxon>
    </lineage>
</organism>
<evidence type="ECO:0000313" key="2">
    <source>
        <dbReference type="EMBL" id="CDJ63056.1"/>
    </source>
</evidence>
<evidence type="ECO:0000313" key="3">
    <source>
        <dbReference type="Proteomes" id="UP000030754"/>
    </source>
</evidence>
<sequence length="268" mass="29454">MLQPRELSRIQRALDGFSSDSEPPSPCDIFKEAAEPTEAPSEGHSSRGTEAEPAAAKGAAAADVAATDSSKASSAAVDAAGDVDEDDEDFSIHALLREGRRQRRRPAQQQQQQQQQQQNEKCPKASFPPVELALQEAEERVSQKRKQQEAEQAARAARLAGDEIQHVPAAAPAGGPRRTPPKKQQQVYVGLPVGVGWHVPLVGIEGRGGYKPSAEEQTAENEKRSKETEARKKALTIKEREKLKRKKGQSSHATWKPETWMQLRQQYD</sequence>
<feature type="compositionally biased region" description="Basic and acidic residues" evidence="1">
    <location>
        <begin position="137"/>
        <end position="149"/>
    </location>
</feature>
<feature type="compositionally biased region" description="Low complexity" evidence="1">
    <location>
        <begin position="51"/>
        <end position="80"/>
    </location>
</feature>
<protein>
    <submittedName>
        <fullName evidence="2">Uncharacterized protein</fullName>
    </submittedName>
</protein>
<dbReference type="PANTHER" id="PTHR35321:SF1">
    <property type="entry name" value="OS02G0753200 PROTEIN"/>
    <property type="match status" value="1"/>
</dbReference>
<feature type="compositionally biased region" description="Low complexity" evidence="1">
    <location>
        <begin position="107"/>
        <end position="118"/>
    </location>
</feature>
<dbReference type="VEuPathDB" id="ToxoDB:ENH_00034210"/>
<proteinExistence type="predicted"/>